<feature type="domain" description="GATA-type" evidence="3">
    <location>
        <begin position="10"/>
        <end position="55"/>
    </location>
</feature>
<feature type="compositionally biased region" description="Acidic residues" evidence="2">
    <location>
        <begin position="210"/>
        <end position="232"/>
    </location>
</feature>
<feature type="compositionally biased region" description="Low complexity" evidence="2">
    <location>
        <begin position="233"/>
        <end position="245"/>
    </location>
</feature>
<dbReference type="SUPFAM" id="SSF57716">
    <property type="entry name" value="Glucocorticoid receptor-like (DNA-binding domain)"/>
    <property type="match status" value="1"/>
</dbReference>
<reference evidence="4" key="1">
    <citation type="submission" date="2022-08" db="EMBL/GenBank/DDBJ databases">
        <title>Novel sulphate-reducing endosymbionts in the free-living metamonad Anaeramoeba.</title>
        <authorList>
            <person name="Jerlstrom-Hultqvist J."/>
            <person name="Cepicka I."/>
            <person name="Gallot-Lavallee L."/>
            <person name="Salas-Leiva D."/>
            <person name="Curtis B.A."/>
            <person name="Zahonova K."/>
            <person name="Pipaliya S."/>
            <person name="Dacks J."/>
            <person name="Roger A.J."/>
        </authorList>
    </citation>
    <scope>NUCLEOTIDE SEQUENCE</scope>
    <source>
        <strain evidence="4">Busselton2</strain>
    </source>
</reference>
<dbReference type="SMART" id="SM00401">
    <property type="entry name" value="ZnF_GATA"/>
    <property type="match status" value="1"/>
</dbReference>
<feature type="compositionally biased region" description="Acidic residues" evidence="2">
    <location>
        <begin position="246"/>
        <end position="263"/>
    </location>
</feature>
<dbReference type="EMBL" id="JANTQA010000048">
    <property type="protein sequence ID" value="KAJ3431422.1"/>
    <property type="molecule type" value="Genomic_DNA"/>
</dbReference>
<evidence type="ECO:0000259" key="3">
    <source>
        <dbReference type="PROSITE" id="PS50114"/>
    </source>
</evidence>
<evidence type="ECO:0000313" key="5">
    <source>
        <dbReference type="Proteomes" id="UP001146793"/>
    </source>
</evidence>
<dbReference type="Gene3D" id="3.30.50.10">
    <property type="entry name" value="Erythroid Transcription Factor GATA-1, subunit A"/>
    <property type="match status" value="1"/>
</dbReference>
<evidence type="ECO:0000256" key="2">
    <source>
        <dbReference type="SAM" id="MobiDB-lite"/>
    </source>
</evidence>
<accession>A0AAV7YRT7</accession>
<dbReference type="GO" id="GO:0006355">
    <property type="term" value="P:regulation of DNA-templated transcription"/>
    <property type="evidence" value="ECO:0007669"/>
    <property type="project" value="InterPro"/>
</dbReference>
<feature type="compositionally biased region" description="Basic residues" evidence="2">
    <location>
        <begin position="45"/>
        <end position="70"/>
    </location>
</feature>
<keyword evidence="1" id="KW-0862">Zinc</keyword>
<name>A0AAV7YRT7_9EUKA</name>
<feature type="region of interest" description="Disordered" evidence="2">
    <location>
        <begin position="167"/>
        <end position="265"/>
    </location>
</feature>
<keyword evidence="1" id="KW-0479">Metal-binding</keyword>
<dbReference type="PROSITE" id="PS50114">
    <property type="entry name" value="GATA_ZN_FINGER_2"/>
    <property type="match status" value="1"/>
</dbReference>
<sequence>MSERTCSNPNCGTNTTPSWRRIKGKIFCNACAVYSFRHQGELRPSRKRKNLQKGKNTTKQKTKRKKTKSRICIGKAKHSTKQKKVIKMKKQRTISIHQKNQQTPIVKKEKILIKKSKTHPQQQETEEQISKKKSTNKKQNSTICKLSVGQQNNFKYFQVKKQNPLSSSLKKISPNQKNAKHLKVEPKPNVEMKIITESNIQKEFKIDTETSSETESETESESESETESDTDTQTETGPESNYETNSEPETETETETETSSETEIELKLKKSIKSSKPQFMCTNEEFHEISRRNIATLQVGDCVGMTLQDGLELFAVIRQFVKEKNNNYQTTNSYCQVTWLVPKTNSNNLNSDPMSLSLHDFMIGPDEPLPQSIRCITRKLNFRVKLEC</sequence>
<dbReference type="GO" id="GO:0043565">
    <property type="term" value="F:sequence-specific DNA binding"/>
    <property type="evidence" value="ECO:0007669"/>
    <property type="project" value="InterPro"/>
</dbReference>
<organism evidence="4 5">
    <name type="scientific">Anaeramoeba flamelloides</name>
    <dbReference type="NCBI Taxonomy" id="1746091"/>
    <lineage>
        <taxon>Eukaryota</taxon>
        <taxon>Metamonada</taxon>
        <taxon>Anaeramoebidae</taxon>
        <taxon>Anaeramoeba</taxon>
    </lineage>
</organism>
<dbReference type="InterPro" id="IPR000679">
    <property type="entry name" value="Znf_GATA"/>
</dbReference>
<comment type="caution">
    <text evidence="4">The sequence shown here is derived from an EMBL/GenBank/DDBJ whole genome shotgun (WGS) entry which is preliminary data.</text>
</comment>
<feature type="compositionally biased region" description="Polar residues" evidence="2">
    <location>
        <begin position="167"/>
        <end position="177"/>
    </location>
</feature>
<proteinExistence type="predicted"/>
<keyword evidence="1" id="KW-0863">Zinc-finger</keyword>
<feature type="region of interest" description="Disordered" evidence="2">
    <location>
        <begin position="115"/>
        <end position="143"/>
    </location>
</feature>
<evidence type="ECO:0000256" key="1">
    <source>
        <dbReference type="PROSITE-ProRule" id="PRU00094"/>
    </source>
</evidence>
<dbReference type="GO" id="GO:0008270">
    <property type="term" value="F:zinc ion binding"/>
    <property type="evidence" value="ECO:0007669"/>
    <property type="project" value="UniProtKB-KW"/>
</dbReference>
<gene>
    <name evidence="4" type="ORF">M0812_03104</name>
</gene>
<dbReference type="Proteomes" id="UP001146793">
    <property type="component" value="Unassembled WGS sequence"/>
</dbReference>
<evidence type="ECO:0000313" key="4">
    <source>
        <dbReference type="EMBL" id="KAJ3431422.1"/>
    </source>
</evidence>
<dbReference type="InterPro" id="IPR013088">
    <property type="entry name" value="Znf_NHR/GATA"/>
</dbReference>
<dbReference type="AlphaFoldDB" id="A0AAV7YRT7"/>
<protein>
    <recommendedName>
        <fullName evidence="3">GATA-type domain-containing protein</fullName>
    </recommendedName>
</protein>
<dbReference type="CDD" id="cd00202">
    <property type="entry name" value="ZnF_GATA"/>
    <property type="match status" value="1"/>
</dbReference>
<feature type="region of interest" description="Disordered" evidence="2">
    <location>
        <begin position="39"/>
        <end position="70"/>
    </location>
</feature>